<evidence type="ECO:0000256" key="5">
    <source>
        <dbReference type="ARBA" id="ARBA00022989"/>
    </source>
</evidence>
<comment type="caution">
    <text evidence="11">The sequence shown here is derived from an EMBL/GenBank/DDBJ whole genome shotgun (WGS) entry which is preliminary data.</text>
</comment>
<keyword evidence="5 9" id="KW-1133">Transmembrane helix</keyword>
<dbReference type="InterPro" id="IPR000725">
    <property type="entry name" value="Olfact_rcpt"/>
</dbReference>
<dbReference type="InterPro" id="IPR000276">
    <property type="entry name" value="GPCR_Rhodpsn"/>
</dbReference>
<keyword evidence="2" id="KW-0716">Sensory transduction</keyword>
<dbReference type="SUPFAM" id="SSF81321">
    <property type="entry name" value="Family A G protein-coupled receptor-like"/>
    <property type="match status" value="1"/>
</dbReference>
<dbReference type="Proteomes" id="UP001059041">
    <property type="component" value="Linkage Group LG14"/>
</dbReference>
<feature type="domain" description="G-protein coupled receptors family 1 profile" evidence="10">
    <location>
        <begin position="42"/>
        <end position="257"/>
    </location>
</feature>
<keyword evidence="8 11" id="KW-0675">Receptor</keyword>
<dbReference type="PANTHER" id="PTHR26450:SF417">
    <property type="entry name" value="ODORANT RECEPTOR-RELATED"/>
    <property type="match status" value="1"/>
</dbReference>
<evidence type="ECO:0000256" key="7">
    <source>
        <dbReference type="ARBA" id="ARBA00023224"/>
    </source>
</evidence>
<reference evidence="11" key="1">
    <citation type="submission" date="2021-02" db="EMBL/GenBank/DDBJ databases">
        <title>Comparative genomics reveals that relaxation of natural selection precedes convergent phenotypic evolution of cavefish.</title>
        <authorList>
            <person name="Peng Z."/>
        </authorList>
    </citation>
    <scope>NUCLEOTIDE SEQUENCE</scope>
    <source>
        <tissue evidence="11">Muscle</tissue>
    </source>
</reference>
<evidence type="ECO:0000313" key="11">
    <source>
        <dbReference type="EMBL" id="KAI7801022.1"/>
    </source>
</evidence>
<feature type="transmembrane region" description="Helical" evidence="9">
    <location>
        <begin position="99"/>
        <end position="121"/>
    </location>
</feature>
<keyword evidence="3 8" id="KW-0812">Transmembrane</keyword>
<dbReference type="Gene3D" id="1.20.1070.10">
    <property type="entry name" value="Rhodopsin 7-helix transmembrane proteins"/>
    <property type="match status" value="1"/>
</dbReference>
<evidence type="ECO:0000256" key="4">
    <source>
        <dbReference type="ARBA" id="ARBA00022725"/>
    </source>
</evidence>
<keyword evidence="4" id="KW-0552">Olfaction</keyword>
<dbReference type="InterPro" id="IPR017452">
    <property type="entry name" value="GPCR_Rhodpsn_7TM"/>
</dbReference>
<feature type="transmembrane region" description="Helical" evidence="9">
    <location>
        <begin position="24"/>
        <end position="52"/>
    </location>
</feature>
<evidence type="ECO:0000256" key="6">
    <source>
        <dbReference type="ARBA" id="ARBA00023136"/>
    </source>
</evidence>
<dbReference type="InterPro" id="IPR050402">
    <property type="entry name" value="OR51/52/56-like"/>
</dbReference>
<dbReference type="AlphaFoldDB" id="A0A9W7TRV7"/>
<dbReference type="PRINTS" id="PR00237">
    <property type="entry name" value="GPCRRHODOPSN"/>
</dbReference>
<feature type="transmembrane region" description="Helical" evidence="9">
    <location>
        <begin position="142"/>
        <end position="160"/>
    </location>
</feature>
<keyword evidence="7 8" id="KW-0807">Transducer</keyword>
<evidence type="ECO:0000256" key="9">
    <source>
        <dbReference type="SAM" id="Phobius"/>
    </source>
</evidence>
<dbReference type="GO" id="GO:0004984">
    <property type="term" value="F:olfactory receptor activity"/>
    <property type="evidence" value="ECO:0007669"/>
    <property type="project" value="InterPro"/>
</dbReference>
<evidence type="ECO:0000256" key="8">
    <source>
        <dbReference type="RuleBase" id="RU000688"/>
    </source>
</evidence>
<dbReference type="GO" id="GO:0004930">
    <property type="term" value="F:G protein-coupled receptor activity"/>
    <property type="evidence" value="ECO:0007669"/>
    <property type="project" value="UniProtKB-KW"/>
</dbReference>
<dbReference type="PROSITE" id="PS50262">
    <property type="entry name" value="G_PROTEIN_RECEP_F1_2"/>
    <property type="match status" value="1"/>
</dbReference>
<evidence type="ECO:0000256" key="1">
    <source>
        <dbReference type="ARBA" id="ARBA00004141"/>
    </source>
</evidence>
<evidence type="ECO:0000313" key="12">
    <source>
        <dbReference type="Proteomes" id="UP001059041"/>
    </source>
</evidence>
<gene>
    <name evidence="11" type="ORF">IRJ41_018241</name>
</gene>
<accession>A0A9W7TRV7</accession>
<dbReference type="GO" id="GO:0005886">
    <property type="term" value="C:plasma membrane"/>
    <property type="evidence" value="ECO:0007669"/>
    <property type="project" value="TreeGrafter"/>
</dbReference>
<keyword evidence="12" id="KW-1185">Reference proteome</keyword>
<proteinExistence type="inferred from homology"/>
<feature type="transmembrane region" description="Helical" evidence="9">
    <location>
        <begin position="59"/>
        <end position="79"/>
    </location>
</feature>
<evidence type="ECO:0000259" key="10">
    <source>
        <dbReference type="PROSITE" id="PS50262"/>
    </source>
</evidence>
<comment type="similarity">
    <text evidence="8">Belongs to the G-protein coupled receptor 1 family.</text>
</comment>
<evidence type="ECO:0000256" key="2">
    <source>
        <dbReference type="ARBA" id="ARBA00022606"/>
    </source>
</evidence>
<dbReference type="PANTHER" id="PTHR26450">
    <property type="entry name" value="OLFACTORY RECEPTOR 56B1-RELATED"/>
    <property type="match status" value="1"/>
</dbReference>
<dbReference type="PROSITE" id="PS00237">
    <property type="entry name" value="G_PROTEIN_RECEP_F1_1"/>
    <property type="match status" value="1"/>
</dbReference>
<feature type="transmembrane region" description="Helical" evidence="9">
    <location>
        <begin position="166"/>
        <end position="192"/>
    </location>
</feature>
<organism evidence="11 12">
    <name type="scientific">Triplophysa rosa</name>
    <name type="common">Cave loach</name>
    <dbReference type="NCBI Taxonomy" id="992332"/>
    <lineage>
        <taxon>Eukaryota</taxon>
        <taxon>Metazoa</taxon>
        <taxon>Chordata</taxon>
        <taxon>Craniata</taxon>
        <taxon>Vertebrata</taxon>
        <taxon>Euteleostomi</taxon>
        <taxon>Actinopterygii</taxon>
        <taxon>Neopterygii</taxon>
        <taxon>Teleostei</taxon>
        <taxon>Ostariophysi</taxon>
        <taxon>Cypriniformes</taxon>
        <taxon>Nemacheilidae</taxon>
        <taxon>Triplophysa</taxon>
    </lineage>
</organism>
<evidence type="ECO:0000256" key="3">
    <source>
        <dbReference type="ARBA" id="ARBA00022692"/>
    </source>
</evidence>
<comment type="subcellular location">
    <subcellularLocation>
        <location evidence="1">Membrane</location>
        <topology evidence="1">Multi-pass membrane protein</topology>
    </subcellularLocation>
</comment>
<dbReference type="Pfam" id="PF13853">
    <property type="entry name" value="7tm_4"/>
    <property type="match status" value="2"/>
</dbReference>
<keyword evidence="6 9" id="KW-0472">Membrane</keyword>
<protein>
    <submittedName>
        <fullName evidence="11">Main Olfactory Receptor</fullName>
    </submittedName>
</protein>
<sequence length="278" mass="31675">MSTGNVSFIKDFVIVGFPGLQPRYYGIVSAVLFFVYVCTMVGNAVFFTLLIMSKSLQKPVYYFVLNLAVCDVLFSTTTLPKIISRYWFQDGSISFLGCFVQMFFVHYFGTVSSHVLALMAIDRYAAICYPLRYHTIMSNRNVFILSCIAWVWSCAVPLMVKKIFIVVSAMFVLLVPLGFIIFSFIAIIALVFKMSDHQARYKTLSTCTPQLIIILLYYVPRCVVYAYENVVPIPPSIRMTVVLWYSLIPPPDTPLQTCNNASTQCGPYADRKRWDWSV</sequence>
<name>A0A9W7TRV7_TRIRA</name>
<dbReference type="EMBL" id="JAFHDT010000014">
    <property type="protein sequence ID" value="KAI7801022.1"/>
    <property type="molecule type" value="Genomic_DNA"/>
</dbReference>
<keyword evidence="8" id="KW-0297">G-protein coupled receptor</keyword>